<gene>
    <name evidence="9" type="ORF">TELCIR_15336</name>
</gene>
<protein>
    <recommendedName>
        <fullName evidence="3">Transmembrane protein 186</fullName>
    </recommendedName>
</protein>
<evidence type="ECO:0000256" key="3">
    <source>
        <dbReference type="ARBA" id="ARBA00014604"/>
    </source>
</evidence>
<dbReference type="PANTHER" id="PTHR13603">
    <property type="entry name" value="TRANSMEMBRANE PROTEIN 186"/>
    <property type="match status" value="1"/>
</dbReference>
<comment type="subcellular location">
    <subcellularLocation>
        <location evidence="1">Mitochondrion inner membrane</location>
        <topology evidence="1">Multi-pass membrane protein</topology>
    </subcellularLocation>
</comment>
<evidence type="ECO:0000256" key="6">
    <source>
        <dbReference type="ARBA" id="ARBA00022989"/>
    </source>
</evidence>
<proteinExistence type="inferred from homology"/>
<sequence>MPLVKPGLLRYLNRLIGVIAMSESNDYVRIGYLSFWGARRNKYLEIDDVLPLTEVAASKNDALLKFSWFGGSNFLYLPTKDVEIVDEQRAKLLFGDLSLFKSG</sequence>
<evidence type="ECO:0000256" key="4">
    <source>
        <dbReference type="ARBA" id="ARBA00022692"/>
    </source>
</evidence>
<dbReference type="EMBL" id="KZ351310">
    <property type="protein sequence ID" value="PIO63081.1"/>
    <property type="molecule type" value="Genomic_DNA"/>
</dbReference>
<evidence type="ECO:0000256" key="8">
    <source>
        <dbReference type="ARBA" id="ARBA00023136"/>
    </source>
</evidence>
<keyword evidence="6" id="KW-1133">Transmembrane helix</keyword>
<evidence type="ECO:0000313" key="9">
    <source>
        <dbReference type="EMBL" id="PIO63081.1"/>
    </source>
</evidence>
<evidence type="ECO:0000256" key="1">
    <source>
        <dbReference type="ARBA" id="ARBA00004448"/>
    </source>
</evidence>
<dbReference type="InterPro" id="IPR026571">
    <property type="entry name" value="Tmem186"/>
</dbReference>
<evidence type="ECO:0000256" key="5">
    <source>
        <dbReference type="ARBA" id="ARBA00022792"/>
    </source>
</evidence>
<keyword evidence="7" id="KW-0496">Mitochondrion</keyword>
<organism evidence="9 10">
    <name type="scientific">Teladorsagia circumcincta</name>
    <name type="common">Brown stomach worm</name>
    <name type="synonym">Ostertagia circumcincta</name>
    <dbReference type="NCBI Taxonomy" id="45464"/>
    <lineage>
        <taxon>Eukaryota</taxon>
        <taxon>Metazoa</taxon>
        <taxon>Ecdysozoa</taxon>
        <taxon>Nematoda</taxon>
        <taxon>Chromadorea</taxon>
        <taxon>Rhabditida</taxon>
        <taxon>Rhabditina</taxon>
        <taxon>Rhabditomorpha</taxon>
        <taxon>Strongyloidea</taxon>
        <taxon>Trichostrongylidae</taxon>
        <taxon>Teladorsagia</taxon>
    </lineage>
</organism>
<keyword evidence="5" id="KW-0999">Mitochondrion inner membrane</keyword>
<keyword evidence="4" id="KW-0812">Transmembrane</keyword>
<evidence type="ECO:0000256" key="2">
    <source>
        <dbReference type="ARBA" id="ARBA00007020"/>
    </source>
</evidence>
<feature type="non-terminal residue" evidence="9">
    <location>
        <position position="103"/>
    </location>
</feature>
<dbReference type="AlphaFoldDB" id="A0A2G9TYI3"/>
<accession>A0A2G9TYI3</accession>
<comment type="similarity">
    <text evidence="2">Belongs to the TMEM186 family.</text>
</comment>
<keyword evidence="8" id="KW-0472">Membrane</keyword>
<evidence type="ECO:0000256" key="7">
    <source>
        <dbReference type="ARBA" id="ARBA00023128"/>
    </source>
</evidence>
<evidence type="ECO:0000313" key="10">
    <source>
        <dbReference type="Proteomes" id="UP000230423"/>
    </source>
</evidence>
<dbReference type="Proteomes" id="UP000230423">
    <property type="component" value="Unassembled WGS sequence"/>
</dbReference>
<keyword evidence="10" id="KW-1185">Reference proteome</keyword>
<dbReference type="OrthoDB" id="6147888at2759"/>
<reference evidence="9 10" key="1">
    <citation type="submission" date="2015-09" db="EMBL/GenBank/DDBJ databases">
        <title>Draft genome of the parasitic nematode Teladorsagia circumcincta isolate WARC Sus (inbred).</title>
        <authorList>
            <person name="Mitreva M."/>
        </authorList>
    </citation>
    <scope>NUCLEOTIDE SEQUENCE [LARGE SCALE GENOMIC DNA]</scope>
    <source>
        <strain evidence="9 10">S</strain>
    </source>
</reference>
<name>A0A2G9TYI3_TELCI</name>
<dbReference type="GO" id="GO:0005743">
    <property type="term" value="C:mitochondrial inner membrane"/>
    <property type="evidence" value="ECO:0007669"/>
    <property type="project" value="UniProtKB-SubCell"/>
</dbReference>
<dbReference type="PANTHER" id="PTHR13603:SF1">
    <property type="entry name" value="TRANSMEMBRANE PROTEIN 186"/>
    <property type="match status" value="1"/>
</dbReference>